<dbReference type="PANTHER" id="PTHR43840:SF15">
    <property type="entry name" value="MITOCHONDRIAL METAL TRANSPORTER 1-RELATED"/>
    <property type="match status" value="1"/>
</dbReference>
<dbReference type="PANTHER" id="PTHR43840">
    <property type="entry name" value="MITOCHONDRIAL METAL TRANSPORTER 1-RELATED"/>
    <property type="match status" value="1"/>
</dbReference>
<dbReference type="OrthoDB" id="9806522at2"/>
<dbReference type="AlphaFoldDB" id="A0A1X0YDZ5"/>
<comment type="caution">
    <text evidence="12">The sequence shown here is derived from an EMBL/GenBank/DDBJ whole genome shotgun (WGS) entry which is preliminary data.</text>
</comment>
<evidence type="ECO:0000256" key="6">
    <source>
        <dbReference type="ARBA" id="ARBA00022989"/>
    </source>
</evidence>
<keyword evidence="4" id="KW-1003">Cell membrane</keyword>
<evidence type="ECO:0000256" key="3">
    <source>
        <dbReference type="ARBA" id="ARBA00022448"/>
    </source>
</evidence>
<comment type="subcellular location">
    <subcellularLocation>
        <location evidence="1">Cell membrane</location>
        <topology evidence="1">Multi-pass membrane protein</topology>
    </subcellularLocation>
</comment>
<dbReference type="InterPro" id="IPR050291">
    <property type="entry name" value="CDF_Transporter"/>
</dbReference>
<evidence type="ECO:0000256" key="2">
    <source>
        <dbReference type="ARBA" id="ARBA00008114"/>
    </source>
</evidence>
<keyword evidence="3" id="KW-0813">Transport</keyword>
<evidence type="ECO:0000259" key="10">
    <source>
        <dbReference type="Pfam" id="PF01545"/>
    </source>
</evidence>
<dbReference type="InterPro" id="IPR036837">
    <property type="entry name" value="Cation_efflux_CTD_sf"/>
</dbReference>
<dbReference type="GO" id="GO:0015341">
    <property type="term" value="F:zinc efflux antiporter activity"/>
    <property type="evidence" value="ECO:0007669"/>
    <property type="project" value="TreeGrafter"/>
</dbReference>
<feature type="domain" description="Cation efflux protein cytoplasmic" evidence="11">
    <location>
        <begin position="210"/>
        <end position="288"/>
    </location>
</feature>
<protein>
    <submittedName>
        <fullName evidence="12">Cation-efflux pump</fullName>
    </submittedName>
</protein>
<dbReference type="GO" id="GO:0015086">
    <property type="term" value="F:cadmium ion transmembrane transporter activity"/>
    <property type="evidence" value="ECO:0007669"/>
    <property type="project" value="TreeGrafter"/>
</dbReference>
<dbReference type="InterPro" id="IPR058533">
    <property type="entry name" value="Cation_efflux_TM"/>
</dbReference>
<feature type="transmembrane region" description="Helical" evidence="9">
    <location>
        <begin position="181"/>
        <end position="198"/>
    </location>
</feature>
<dbReference type="STRING" id="1969733.B5V00_00810"/>
<evidence type="ECO:0000256" key="4">
    <source>
        <dbReference type="ARBA" id="ARBA00022475"/>
    </source>
</evidence>
<dbReference type="Pfam" id="PF01545">
    <property type="entry name" value="Cation_efflux"/>
    <property type="match status" value="1"/>
</dbReference>
<keyword evidence="13" id="KW-1185">Reference proteome</keyword>
<dbReference type="EMBL" id="NAAD01000001">
    <property type="protein sequence ID" value="ORJ63435.1"/>
    <property type="molecule type" value="Genomic_DNA"/>
</dbReference>
<proteinExistence type="inferred from homology"/>
<dbReference type="InterPro" id="IPR027469">
    <property type="entry name" value="Cation_efflux_TMD_sf"/>
</dbReference>
<dbReference type="GO" id="GO:0005886">
    <property type="term" value="C:plasma membrane"/>
    <property type="evidence" value="ECO:0007669"/>
    <property type="project" value="UniProtKB-SubCell"/>
</dbReference>
<accession>A0A1X0YDZ5</accession>
<dbReference type="InterPro" id="IPR002524">
    <property type="entry name" value="Cation_efflux"/>
</dbReference>
<keyword evidence="7 9" id="KW-0472">Membrane</keyword>
<feature type="transmembrane region" description="Helical" evidence="9">
    <location>
        <begin position="12"/>
        <end position="32"/>
    </location>
</feature>
<dbReference type="Pfam" id="PF16916">
    <property type="entry name" value="ZT_dimer"/>
    <property type="match status" value="1"/>
</dbReference>
<dbReference type="Proteomes" id="UP000193136">
    <property type="component" value="Unassembled WGS sequence"/>
</dbReference>
<dbReference type="GO" id="GO:0015093">
    <property type="term" value="F:ferrous iron transmembrane transporter activity"/>
    <property type="evidence" value="ECO:0007669"/>
    <property type="project" value="TreeGrafter"/>
</dbReference>
<dbReference type="Gene3D" id="1.20.1510.10">
    <property type="entry name" value="Cation efflux protein transmembrane domain"/>
    <property type="match status" value="1"/>
</dbReference>
<evidence type="ECO:0000256" key="5">
    <source>
        <dbReference type="ARBA" id="ARBA00022692"/>
    </source>
</evidence>
<dbReference type="SUPFAM" id="SSF161111">
    <property type="entry name" value="Cation efflux protein transmembrane domain-like"/>
    <property type="match status" value="1"/>
</dbReference>
<feature type="domain" description="Cation efflux protein transmembrane" evidence="10">
    <location>
        <begin position="14"/>
        <end position="206"/>
    </location>
</feature>
<dbReference type="SUPFAM" id="SSF160240">
    <property type="entry name" value="Cation efflux protein cytoplasmic domain-like"/>
    <property type="match status" value="1"/>
</dbReference>
<comment type="similarity">
    <text evidence="2">Belongs to the cation diffusion facilitator (CDF) transporter (TC 2.A.4) family.</text>
</comment>
<dbReference type="GO" id="GO:0006882">
    <property type="term" value="P:intracellular zinc ion homeostasis"/>
    <property type="evidence" value="ECO:0007669"/>
    <property type="project" value="TreeGrafter"/>
</dbReference>
<evidence type="ECO:0000313" key="12">
    <source>
        <dbReference type="EMBL" id="ORJ63435.1"/>
    </source>
</evidence>
<evidence type="ECO:0000256" key="8">
    <source>
        <dbReference type="SAM" id="MobiDB-lite"/>
    </source>
</evidence>
<dbReference type="InterPro" id="IPR027470">
    <property type="entry name" value="Cation_efflux_CTD"/>
</dbReference>
<evidence type="ECO:0000256" key="1">
    <source>
        <dbReference type="ARBA" id="ARBA00004651"/>
    </source>
</evidence>
<evidence type="ECO:0000256" key="7">
    <source>
        <dbReference type="ARBA" id="ARBA00023136"/>
    </source>
</evidence>
<evidence type="ECO:0000313" key="13">
    <source>
        <dbReference type="Proteomes" id="UP000193136"/>
    </source>
</evidence>
<evidence type="ECO:0000259" key="11">
    <source>
        <dbReference type="Pfam" id="PF16916"/>
    </source>
</evidence>
<keyword evidence="6 9" id="KW-1133">Transmembrane helix</keyword>
<reference evidence="12 13" key="1">
    <citation type="submission" date="2017-03" db="EMBL/GenBank/DDBJ databases">
        <title>Genome sequence of Geothermobacter sp. EPR-M, Deep-Sea Iron Reducer.</title>
        <authorList>
            <person name="Tully B."/>
            <person name="Savalia P."/>
            <person name="Abuyen K."/>
            <person name="Baughan C."/>
            <person name="Romero E."/>
            <person name="Ronkowski C."/>
            <person name="Torres B."/>
            <person name="Tremblay J."/>
            <person name="Trujillo A."/>
            <person name="Tyler M."/>
            <person name="Perez-Rodriguez I."/>
            <person name="Amend J."/>
        </authorList>
    </citation>
    <scope>NUCLEOTIDE SEQUENCE [LARGE SCALE GENOMIC DNA]</scope>
    <source>
        <strain evidence="12 13">EPR-M</strain>
    </source>
</reference>
<sequence length="312" mass="34295">MMDTSRLKIRAARISVSTAAGLAAIKLVAGVLTGSLAVLASAVDSLLDILMSGVNYFAIKHAEQPADESHPFGHGKFETAATLIQSTIIALTGAWICFEAVRRLTGEIELARIEGGMIVLLFSVAVSSAISRYLRRTARLTDSSALQADSLHFSMDVYTNLALLLGLILINILKAPWLDPILSMLVGAYIIFEAIKLLRHGMRDMLDEELPESVRAEITRLIESHPDDLIDYHNLRTRRAGSQKIMDFHLTVCRHLTIEQAHDIADALEKRIEDSLPGADVTIHMEPCGSDHCPGHDECEQDKTRLKPRPTA</sequence>
<feature type="transmembrane region" description="Helical" evidence="9">
    <location>
        <begin position="155"/>
        <end position="175"/>
    </location>
</feature>
<feature type="transmembrane region" description="Helical" evidence="9">
    <location>
        <begin position="113"/>
        <end position="134"/>
    </location>
</feature>
<evidence type="ECO:0000256" key="9">
    <source>
        <dbReference type="SAM" id="Phobius"/>
    </source>
</evidence>
<dbReference type="FunFam" id="3.30.70.1350:FF:000002">
    <property type="entry name" value="Ferrous-iron efflux pump FieF"/>
    <property type="match status" value="1"/>
</dbReference>
<feature type="region of interest" description="Disordered" evidence="8">
    <location>
        <begin position="290"/>
        <end position="312"/>
    </location>
</feature>
<keyword evidence="5 9" id="KW-0812">Transmembrane</keyword>
<gene>
    <name evidence="12" type="ORF">B5V00_00810</name>
</gene>
<feature type="compositionally biased region" description="Basic and acidic residues" evidence="8">
    <location>
        <begin position="293"/>
        <end position="305"/>
    </location>
</feature>
<organism evidence="12 13">
    <name type="scientific">Geothermobacter hydrogeniphilus</name>
    <dbReference type="NCBI Taxonomy" id="1969733"/>
    <lineage>
        <taxon>Bacteria</taxon>
        <taxon>Pseudomonadati</taxon>
        <taxon>Thermodesulfobacteriota</taxon>
        <taxon>Desulfuromonadia</taxon>
        <taxon>Desulfuromonadales</taxon>
        <taxon>Geothermobacteraceae</taxon>
        <taxon>Geothermobacter</taxon>
    </lineage>
</organism>
<dbReference type="Gene3D" id="3.30.70.1350">
    <property type="entry name" value="Cation efflux protein, cytoplasmic domain"/>
    <property type="match status" value="1"/>
</dbReference>
<dbReference type="NCBIfam" id="TIGR01297">
    <property type="entry name" value="CDF"/>
    <property type="match status" value="1"/>
</dbReference>
<name>A0A1X0YDZ5_9BACT</name>